<dbReference type="InParanoid" id="Q23QN8"/>
<reference evidence="2" key="1">
    <citation type="journal article" date="2006" name="PLoS Biol.">
        <title>Macronuclear genome sequence of the ciliate Tetrahymena thermophila, a model eukaryote.</title>
        <authorList>
            <person name="Eisen J.A."/>
            <person name="Coyne R.S."/>
            <person name="Wu M."/>
            <person name="Wu D."/>
            <person name="Thiagarajan M."/>
            <person name="Wortman J.R."/>
            <person name="Badger J.H."/>
            <person name="Ren Q."/>
            <person name="Amedeo P."/>
            <person name="Jones K.M."/>
            <person name="Tallon L.J."/>
            <person name="Delcher A.L."/>
            <person name="Salzberg S.L."/>
            <person name="Silva J.C."/>
            <person name="Haas B.J."/>
            <person name="Majoros W.H."/>
            <person name="Farzad M."/>
            <person name="Carlton J.M."/>
            <person name="Smith R.K. Jr."/>
            <person name="Garg J."/>
            <person name="Pearlman R.E."/>
            <person name="Karrer K.M."/>
            <person name="Sun L."/>
            <person name="Manning G."/>
            <person name="Elde N.C."/>
            <person name="Turkewitz A.P."/>
            <person name="Asai D.J."/>
            <person name="Wilkes D.E."/>
            <person name="Wang Y."/>
            <person name="Cai H."/>
            <person name="Collins K."/>
            <person name="Stewart B.A."/>
            <person name="Lee S.R."/>
            <person name="Wilamowska K."/>
            <person name="Weinberg Z."/>
            <person name="Ruzzo W.L."/>
            <person name="Wloga D."/>
            <person name="Gaertig J."/>
            <person name="Frankel J."/>
            <person name="Tsao C.-C."/>
            <person name="Gorovsky M.A."/>
            <person name="Keeling P.J."/>
            <person name="Waller R.F."/>
            <person name="Patron N.J."/>
            <person name="Cherry J.M."/>
            <person name="Stover N.A."/>
            <person name="Krieger C.J."/>
            <person name="del Toro C."/>
            <person name="Ryder H.F."/>
            <person name="Williamson S.C."/>
            <person name="Barbeau R.A."/>
            <person name="Hamilton E.P."/>
            <person name="Orias E."/>
        </authorList>
    </citation>
    <scope>NUCLEOTIDE SEQUENCE [LARGE SCALE GENOMIC DNA]</scope>
    <source>
        <strain evidence="2">SB210</strain>
    </source>
</reference>
<evidence type="ECO:0000313" key="2">
    <source>
        <dbReference type="Proteomes" id="UP000009168"/>
    </source>
</evidence>
<protein>
    <submittedName>
        <fullName evidence="1">Uncharacterized protein</fullName>
    </submittedName>
</protein>
<gene>
    <name evidence="1" type="ORF">TTHERM_00253430</name>
</gene>
<dbReference type="AlphaFoldDB" id="Q23QN8"/>
<dbReference type="RefSeq" id="XP_001019095.1">
    <property type="nucleotide sequence ID" value="XM_001019095.3"/>
</dbReference>
<keyword evidence="2" id="KW-1185">Reference proteome</keyword>
<dbReference type="HOGENOM" id="CLU_1829251_0_0_1"/>
<proteinExistence type="predicted"/>
<evidence type="ECO:0000313" key="1">
    <source>
        <dbReference type="EMBL" id="EAR98850.1"/>
    </source>
</evidence>
<name>Q23QN8_TETTS</name>
<dbReference type="GeneID" id="7835701"/>
<dbReference type="EMBL" id="GG662647">
    <property type="protein sequence ID" value="EAR98850.1"/>
    <property type="molecule type" value="Genomic_DNA"/>
</dbReference>
<dbReference type="KEGG" id="tet:TTHERM_00253430"/>
<sequence>MSYKMESSIDSNSSKTSNYYNEVYEDFRRQALDFYGSEHSQNLLSTDVEKCLKKRADAFINKERKSLFLFPCINDLSNVPDDDDEPSIPQKCLESLFGSKVKVSLSRRSSDAESTNSSEIKDLSSIVQSKQALFRKNQESF</sequence>
<organism evidence="1 2">
    <name type="scientific">Tetrahymena thermophila (strain SB210)</name>
    <dbReference type="NCBI Taxonomy" id="312017"/>
    <lineage>
        <taxon>Eukaryota</taxon>
        <taxon>Sar</taxon>
        <taxon>Alveolata</taxon>
        <taxon>Ciliophora</taxon>
        <taxon>Intramacronucleata</taxon>
        <taxon>Oligohymenophorea</taxon>
        <taxon>Hymenostomatida</taxon>
        <taxon>Tetrahymenina</taxon>
        <taxon>Tetrahymenidae</taxon>
        <taxon>Tetrahymena</taxon>
    </lineage>
</organism>
<accession>Q23QN8</accession>
<dbReference type="Proteomes" id="UP000009168">
    <property type="component" value="Unassembled WGS sequence"/>
</dbReference>